<evidence type="ECO:0000313" key="2">
    <source>
        <dbReference type="EMBL" id="WOO41853.1"/>
    </source>
</evidence>
<keyword evidence="3" id="KW-1185">Reference proteome</keyword>
<keyword evidence="1" id="KW-0812">Transmembrane</keyword>
<dbReference type="RefSeq" id="WP_317834337.1">
    <property type="nucleotide sequence ID" value="NZ_CP136920.1"/>
</dbReference>
<reference evidence="2 3" key="1">
    <citation type="submission" date="2023-10" db="EMBL/GenBank/DDBJ databases">
        <title>Rubellicoccus peritrichatus gen. nov., sp. nov., isolated from an algae of coral reef tank.</title>
        <authorList>
            <person name="Luo J."/>
        </authorList>
    </citation>
    <scope>NUCLEOTIDE SEQUENCE [LARGE SCALE GENOMIC DNA]</scope>
    <source>
        <strain evidence="2 3">CR14</strain>
    </source>
</reference>
<dbReference type="SUPFAM" id="SSF50956">
    <property type="entry name" value="Thermostable phytase (3-phytase)"/>
    <property type="match status" value="1"/>
</dbReference>
<evidence type="ECO:0000256" key="1">
    <source>
        <dbReference type="SAM" id="Phobius"/>
    </source>
</evidence>
<dbReference type="Proteomes" id="UP001304300">
    <property type="component" value="Chromosome"/>
</dbReference>
<protein>
    <recommendedName>
        <fullName evidence="4">Phytase-like domain-containing protein</fullName>
    </recommendedName>
</protein>
<dbReference type="KEGG" id="puo:RZN69_02050"/>
<dbReference type="AlphaFoldDB" id="A0AAQ3QVP9"/>
<accession>A0AAQ3QVP9</accession>
<gene>
    <name evidence="2" type="ORF">RZN69_02050</name>
</gene>
<evidence type="ECO:0008006" key="4">
    <source>
        <dbReference type="Google" id="ProtNLM"/>
    </source>
</evidence>
<dbReference type="EMBL" id="CP136920">
    <property type="protein sequence ID" value="WOO41853.1"/>
    <property type="molecule type" value="Genomic_DNA"/>
</dbReference>
<evidence type="ECO:0000313" key="3">
    <source>
        <dbReference type="Proteomes" id="UP001304300"/>
    </source>
</evidence>
<keyword evidence="1" id="KW-0472">Membrane</keyword>
<keyword evidence="1" id="KW-1133">Transmembrane helix</keyword>
<feature type="transmembrane region" description="Helical" evidence="1">
    <location>
        <begin position="21"/>
        <end position="42"/>
    </location>
</feature>
<organism evidence="2 3">
    <name type="scientific">Rubellicoccus peritrichatus</name>
    <dbReference type="NCBI Taxonomy" id="3080537"/>
    <lineage>
        <taxon>Bacteria</taxon>
        <taxon>Pseudomonadati</taxon>
        <taxon>Verrucomicrobiota</taxon>
        <taxon>Opitutia</taxon>
        <taxon>Puniceicoccales</taxon>
        <taxon>Cerasicoccaceae</taxon>
        <taxon>Rubellicoccus</taxon>
    </lineage>
</organism>
<proteinExistence type="predicted"/>
<name>A0AAQ3QVP9_9BACT</name>
<sequence>MIVNRRDWTLRRIWSNADSSIIVSCLCLFSVVFLTACSGPWASERAVVNIPVPQLAPRALQATGYISEPAINESSGLAKSDRYPNTFWTLNDSGDRARIFAIHEDGSLIRPNDGKPYDGITVEGASNIDWEDIAKGPDGTLLIADTGNNANKRLDLVVYVISEPNPLQDHEVTVTRTIPVYFPEQKAFPPENNNFDCEAVFYFGDSLYFLAKHRADRLSAFYRLPYSSLEEGPEDPRGYPLRLTDTYNLRGIVTAADAFQSRKVAILTYDSVWVFDQIEAIAMEGTTSMHPLFRNGYWQPVRAKQCEAIAFIDEDTLLISNEQRDLYVLSIDEMAPIGRASERTSINNRELGHL</sequence>